<gene>
    <name evidence="1" type="ORF">I7I53_03401</name>
</gene>
<organism evidence="1 2">
    <name type="scientific">Ajellomyces capsulatus (strain H88)</name>
    <name type="common">Darling's disease fungus</name>
    <name type="synonym">Histoplasma capsulatum</name>
    <dbReference type="NCBI Taxonomy" id="544711"/>
    <lineage>
        <taxon>Eukaryota</taxon>
        <taxon>Fungi</taxon>
        <taxon>Dikarya</taxon>
        <taxon>Ascomycota</taxon>
        <taxon>Pezizomycotina</taxon>
        <taxon>Eurotiomycetes</taxon>
        <taxon>Eurotiomycetidae</taxon>
        <taxon>Onygenales</taxon>
        <taxon>Ajellomycetaceae</taxon>
        <taxon>Histoplasma</taxon>
    </lineage>
</organism>
<evidence type="ECO:0000313" key="1">
    <source>
        <dbReference type="EMBL" id="QSS55506.1"/>
    </source>
</evidence>
<dbReference type="Proteomes" id="UP000663419">
    <property type="component" value="Chromosome 4"/>
</dbReference>
<dbReference type="VEuPathDB" id="FungiDB:I7I53_03401"/>
<accession>A0A8A1LNG3</accession>
<reference evidence="1" key="1">
    <citation type="submission" date="2021-01" db="EMBL/GenBank/DDBJ databases">
        <title>Chromosome-level genome assembly of a human fungal pathogen reveals clustering of transcriptionally co-regulated genes.</title>
        <authorList>
            <person name="Voorhies M."/>
            <person name="Cohen S."/>
            <person name="Shea T.P."/>
            <person name="Petrus S."/>
            <person name="Munoz J.F."/>
            <person name="Poplawski S."/>
            <person name="Goldman W.E."/>
            <person name="Michael T."/>
            <person name="Cuomo C.A."/>
            <person name="Sil A."/>
            <person name="Beyhan S."/>
        </authorList>
    </citation>
    <scope>NUCLEOTIDE SEQUENCE</scope>
    <source>
        <strain evidence="1">H88</strain>
    </source>
</reference>
<proteinExistence type="predicted"/>
<evidence type="ECO:0000313" key="2">
    <source>
        <dbReference type="Proteomes" id="UP000663419"/>
    </source>
</evidence>
<dbReference type="EMBL" id="CP069105">
    <property type="protein sequence ID" value="QSS55506.1"/>
    <property type="molecule type" value="Genomic_DNA"/>
</dbReference>
<sequence>MSHPLVSFKLRLSLSRIFSRTPPHRTTEPIFQRKNKMGLSDIVAKNRRGSTLKREQVDHLKFYVAVWLLPIPLLFDPLVIRSIHRNVTESQVRILLEFSIFTCYWFVSFASPGRTK</sequence>
<dbReference type="AlphaFoldDB" id="A0A8A1LNG3"/>
<protein>
    <submittedName>
        <fullName evidence="1">Uncharacterized protein</fullName>
    </submittedName>
</protein>
<name>A0A8A1LNG3_AJEC8</name>